<evidence type="ECO:0000256" key="2">
    <source>
        <dbReference type="ARBA" id="ARBA00022729"/>
    </source>
</evidence>
<name>A0A1G6D7B4_9HYPH</name>
<dbReference type="InterPro" id="IPR051010">
    <property type="entry name" value="BCAA_transport"/>
</dbReference>
<dbReference type="SUPFAM" id="SSF53822">
    <property type="entry name" value="Periplasmic binding protein-like I"/>
    <property type="match status" value="1"/>
</dbReference>
<evidence type="ECO:0000313" key="6">
    <source>
        <dbReference type="EMBL" id="SDB40990.1"/>
    </source>
</evidence>
<dbReference type="Gene3D" id="3.40.50.2300">
    <property type="match status" value="2"/>
</dbReference>
<feature type="chain" id="PRO_5011637429" evidence="4">
    <location>
        <begin position="26"/>
        <end position="405"/>
    </location>
</feature>
<dbReference type="InterPro" id="IPR028081">
    <property type="entry name" value="Leu-bd"/>
</dbReference>
<dbReference type="PANTHER" id="PTHR30483">
    <property type="entry name" value="LEUCINE-SPECIFIC-BINDING PROTEIN"/>
    <property type="match status" value="1"/>
</dbReference>
<proteinExistence type="inferred from homology"/>
<evidence type="ECO:0000256" key="3">
    <source>
        <dbReference type="ARBA" id="ARBA00022970"/>
    </source>
</evidence>
<evidence type="ECO:0000256" key="1">
    <source>
        <dbReference type="ARBA" id="ARBA00010062"/>
    </source>
</evidence>
<keyword evidence="7" id="KW-1185">Reference proteome</keyword>
<dbReference type="Proteomes" id="UP000199071">
    <property type="component" value="Unassembled WGS sequence"/>
</dbReference>
<organism evidence="6 7">
    <name type="scientific">Bauldia litoralis</name>
    <dbReference type="NCBI Taxonomy" id="665467"/>
    <lineage>
        <taxon>Bacteria</taxon>
        <taxon>Pseudomonadati</taxon>
        <taxon>Pseudomonadota</taxon>
        <taxon>Alphaproteobacteria</taxon>
        <taxon>Hyphomicrobiales</taxon>
        <taxon>Kaistiaceae</taxon>
        <taxon>Bauldia</taxon>
    </lineage>
</organism>
<gene>
    <name evidence="6" type="ORF">SAMN02982931_03107</name>
</gene>
<dbReference type="OrthoDB" id="9786833at2"/>
<evidence type="ECO:0000259" key="5">
    <source>
        <dbReference type="Pfam" id="PF13458"/>
    </source>
</evidence>
<dbReference type="GO" id="GO:0006865">
    <property type="term" value="P:amino acid transport"/>
    <property type="evidence" value="ECO:0007669"/>
    <property type="project" value="UniProtKB-KW"/>
</dbReference>
<dbReference type="EMBL" id="FMXQ01000006">
    <property type="protein sequence ID" value="SDB40990.1"/>
    <property type="molecule type" value="Genomic_DNA"/>
</dbReference>
<protein>
    <submittedName>
        <fullName evidence="6">Branched-chain amino acid transport system substrate-binding protein</fullName>
    </submittedName>
</protein>
<dbReference type="CDD" id="cd06338">
    <property type="entry name" value="PBP1_ABC_ligand_binding-like"/>
    <property type="match status" value="1"/>
</dbReference>
<dbReference type="AlphaFoldDB" id="A0A1G6D7B4"/>
<accession>A0A1G6D7B4</accession>
<feature type="domain" description="Leucine-binding protein" evidence="5">
    <location>
        <begin position="28"/>
        <end position="375"/>
    </location>
</feature>
<evidence type="ECO:0000313" key="7">
    <source>
        <dbReference type="Proteomes" id="UP000199071"/>
    </source>
</evidence>
<dbReference type="Pfam" id="PF13458">
    <property type="entry name" value="Peripla_BP_6"/>
    <property type="match status" value="1"/>
</dbReference>
<reference evidence="6 7" key="1">
    <citation type="submission" date="2016-10" db="EMBL/GenBank/DDBJ databases">
        <authorList>
            <person name="de Groot N.N."/>
        </authorList>
    </citation>
    <scope>NUCLEOTIDE SEQUENCE [LARGE SCALE GENOMIC DNA]</scope>
    <source>
        <strain evidence="6 7">ATCC 35022</strain>
    </source>
</reference>
<keyword evidence="2 4" id="KW-0732">Signal</keyword>
<evidence type="ECO:0000256" key="4">
    <source>
        <dbReference type="SAM" id="SignalP"/>
    </source>
</evidence>
<keyword evidence="3" id="KW-0813">Transport</keyword>
<comment type="similarity">
    <text evidence="1">Belongs to the leucine-binding protein family.</text>
</comment>
<dbReference type="InterPro" id="IPR028082">
    <property type="entry name" value="Peripla_BP_I"/>
</dbReference>
<feature type="signal peptide" evidence="4">
    <location>
        <begin position="1"/>
        <end position="25"/>
    </location>
</feature>
<sequence>MMKTLTSTLAAATAAAMLLGGAAAAQDKIKIGYAVSKTGPNAPGAGITTIPNYQLWIHDINEAGGIKLGDAVVPIEVIEYDDQSNTEELVRAVERLVNQDEVDILLTPWGTGMNLAVGPTFNKYGYPQMAATAATDRAYEMGERWPNSFWMLGTSTMGANSLAEVLTTLKGEGKINDKVAMVSVADAFGIELAAASRPALEAAGFDLALDETYPITTQDFSQIINAARDSGADTFVAFSYPPDTFGLTGAAIAGAYNPAVFYTAVGTAFPIYKDNLFHDNVDGVIGIGGVDIDDPKFQDYRQRHVAVTGQEPDRWASPITYASLEVLQQAIERVGKIDREAIIKEIQTGTFDTVAGEIKLDRNVNANVWWAGQWQDGDFHGLAPASMKGAVKPVAPKPAWKPADK</sequence>
<dbReference type="STRING" id="665467.SAMN02982931_03107"/>
<dbReference type="PANTHER" id="PTHR30483:SF6">
    <property type="entry name" value="PERIPLASMIC BINDING PROTEIN OF ABC TRANSPORTER FOR NATURAL AMINO ACIDS"/>
    <property type="match status" value="1"/>
</dbReference>
<keyword evidence="3" id="KW-0029">Amino-acid transport</keyword>